<dbReference type="PANTHER" id="PTHR11003">
    <property type="entry name" value="POTASSIUM CHANNEL, SUBFAMILY K"/>
    <property type="match status" value="1"/>
</dbReference>
<dbReference type="PROSITE" id="PS00018">
    <property type="entry name" value="EF_HAND_1"/>
    <property type="match status" value="2"/>
</dbReference>
<feature type="compositionally biased region" description="Basic and acidic residues" evidence="9">
    <location>
        <begin position="393"/>
        <end position="408"/>
    </location>
</feature>
<evidence type="ECO:0000256" key="4">
    <source>
        <dbReference type="ARBA" id="ARBA00022837"/>
    </source>
</evidence>
<dbReference type="CDD" id="cd00051">
    <property type="entry name" value="EFh"/>
    <property type="match status" value="1"/>
</dbReference>
<evidence type="ECO:0000256" key="10">
    <source>
        <dbReference type="SAM" id="Phobius"/>
    </source>
</evidence>
<comment type="subcellular location">
    <subcellularLocation>
        <location evidence="1">Membrane</location>
        <topology evidence="1">Multi-pass membrane protein</topology>
    </subcellularLocation>
</comment>
<evidence type="ECO:0000256" key="6">
    <source>
        <dbReference type="ARBA" id="ARBA00023065"/>
    </source>
</evidence>
<dbReference type="Proteomes" id="UP001165060">
    <property type="component" value="Unassembled WGS sequence"/>
</dbReference>
<feature type="transmembrane region" description="Helical" evidence="10">
    <location>
        <begin position="253"/>
        <end position="272"/>
    </location>
</feature>
<dbReference type="InterPro" id="IPR018247">
    <property type="entry name" value="EF_Hand_1_Ca_BS"/>
</dbReference>
<sequence length="427" mass="46366">MPLQGFNEGLRAPGNAKTAKANAAKENGRGGSLRSLFKSKTSTREAEKREAPLIQPGGGGKSALPINRQRSRTSLLENAEEDDEISASGRQIFIYALSSTIGYISLGTLVFCLWEKWSFVDGLYFTVVTLTTVGYGDQEPWVSQGAMLFCTVYALFGILLLGTALGIIAAELVEANDKAMSAARSAAMRGGGEEGGGGKGGAGGGGCWGGFKKWYNDNTSEMVQALTPSFVTLFFVLAVGMIFIFFDKAGQKTITFIDALYFAVITTTTIGYGDYSPKTTGGKVFGVIYCLFGVSAVGNILSNIAGYFIEKKQKEAMAKILEKKVTREDFEKFDVDGDGKIEKTEFALRKLMLMGLIKIEDIAMVEKEFEIMDADGSGEIDFDDLDLYLKKQQEEEEAKKDSKKHEGHTNQQKRVFVSLPSEGGNMV</sequence>
<keyword evidence="13" id="KW-1185">Reference proteome</keyword>
<evidence type="ECO:0000256" key="1">
    <source>
        <dbReference type="ARBA" id="ARBA00004141"/>
    </source>
</evidence>
<reference evidence="12 13" key="1">
    <citation type="journal article" date="2023" name="Commun. Biol.">
        <title>Genome analysis of Parmales, the sister group of diatoms, reveals the evolutionary specialization of diatoms from phago-mixotrophs to photoautotrophs.</title>
        <authorList>
            <person name="Ban H."/>
            <person name="Sato S."/>
            <person name="Yoshikawa S."/>
            <person name="Yamada K."/>
            <person name="Nakamura Y."/>
            <person name="Ichinomiya M."/>
            <person name="Sato N."/>
            <person name="Blanc-Mathieu R."/>
            <person name="Endo H."/>
            <person name="Kuwata A."/>
            <person name="Ogata H."/>
        </authorList>
    </citation>
    <scope>NUCLEOTIDE SEQUENCE [LARGE SCALE GENOMIC DNA]</scope>
</reference>
<evidence type="ECO:0000313" key="13">
    <source>
        <dbReference type="Proteomes" id="UP001165060"/>
    </source>
</evidence>
<dbReference type="InterPro" id="IPR003280">
    <property type="entry name" value="2pore_dom_K_chnl"/>
</dbReference>
<evidence type="ECO:0000313" key="12">
    <source>
        <dbReference type="EMBL" id="GMI42512.1"/>
    </source>
</evidence>
<accession>A0ABQ6N818</accession>
<dbReference type="EMBL" id="BRYB01001072">
    <property type="protein sequence ID" value="GMI42512.1"/>
    <property type="molecule type" value="Genomic_DNA"/>
</dbReference>
<dbReference type="InterPro" id="IPR013099">
    <property type="entry name" value="K_chnl_dom"/>
</dbReference>
<feature type="domain" description="EF-hand" evidence="11">
    <location>
        <begin position="321"/>
        <end position="356"/>
    </location>
</feature>
<evidence type="ECO:0000256" key="2">
    <source>
        <dbReference type="ARBA" id="ARBA00022448"/>
    </source>
</evidence>
<gene>
    <name evidence="12" type="ORF">TeGR_g701</name>
</gene>
<feature type="transmembrane region" description="Helical" evidence="10">
    <location>
        <begin position="148"/>
        <end position="170"/>
    </location>
</feature>
<dbReference type="SUPFAM" id="SSF47473">
    <property type="entry name" value="EF-hand"/>
    <property type="match status" value="1"/>
</dbReference>
<comment type="caution">
    <text evidence="12">The sequence shown here is derived from an EMBL/GenBank/DDBJ whole genome shotgun (WGS) entry which is preliminary data.</text>
</comment>
<feature type="transmembrane region" description="Helical" evidence="10">
    <location>
        <begin position="225"/>
        <end position="246"/>
    </location>
</feature>
<proteinExistence type="predicted"/>
<protein>
    <recommendedName>
        <fullName evidence="11">EF-hand domain-containing protein</fullName>
    </recommendedName>
</protein>
<feature type="compositionally biased region" description="Low complexity" evidence="9">
    <location>
        <begin position="15"/>
        <end position="25"/>
    </location>
</feature>
<name>A0ABQ6N818_9STRA</name>
<feature type="transmembrane region" description="Helical" evidence="10">
    <location>
        <begin position="284"/>
        <end position="309"/>
    </location>
</feature>
<dbReference type="PANTHER" id="PTHR11003:SF291">
    <property type="entry name" value="IP11374P"/>
    <property type="match status" value="1"/>
</dbReference>
<organism evidence="12 13">
    <name type="scientific">Tetraparma gracilis</name>
    <dbReference type="NCBI Taxonomy" id="2962635"/>
    <lineage>
        <taxon>Eukaryota</taxon>
        <taxon>Sar</taxon>
        <taxon>Stramenopiles</taxon>
        <taxon>Ochrophyta</taxon>
        <taxon>Bolidophyceae</taxon>
        <taxon>Parmales</taxon>
        <taxon>Triparmaceae</taxon>
        <taxon>Tetraparma</taxon>
    </lineage>
</organism>
<dbReference type="SUPFAM" id="SSF81324">
    <property type="entry name" value="Voltage-gated potassium channels"/>
    <property type="match status" value="2"/>
</dbReference>
<keyword evidence="5 10" id="KW-1133">Transmembrane helix</keyword>
<evidence type="ECO:0000256" key="9">
    <source>
        <dbReference type="SAM" id="MobiDB-lite"/>
    </source>
</evidence>
<evidence type="ECO:0000256" key="8">
    <source>
        <dbReference type="ARBA" id="ARBA00023303"/>
    </source>
</evidence>
<dbReference type="SMART" id="SM00054">
    <property type="entry name" value="EFh"/>
    <property type="match status" value="2"/>
</dbReference>
<evidence type="ECO:0000256" key="3">
    <source>
        <dbReference type="ARBA" id="ARBA00022692"/>
    </source>
</evidence>
<dbReference type="Gene3D" id="1.10.238.10">
    <property type="entry name" value="EF-hand"/>
    <property type="match status" value="1"/>
</dbReference>
<feature type="region of interest" description="Disordered" evidence="9">
    <location>
        <begin position="1"/>
        <end position="65"/>
    </location>
</feature>
<dbReference type="Gene3D" id="1.10.287.70">
    <property type="match status" value="2"/>
</dbReference>
<keyword evidence="6" id="KW-0406">Ion transport</keyword>
<dbReference type="Pfam" id="PF13202">
    <property type="entry name" value="EF-hand_5"/>
    <property type="match status" value="2"/>
</dbReference>
<evidence type="ECO:0000256" key="5">
    <source>
        <dbReference type="ARBA" id="ARBA00022989"/>
    </source>
</evidence>
<keyword evidence="8" id="KW-0407">Ion channel</keyword>
<feature type="region of interest" description="Disordered" evidence="9">
    <location>
        <begin position="393"/>
        <end position="427"/>
    </location>
</feature>
<dbReference type="InterPro" id="IPR002048">
    <property type="entry name" value="EF_hand_dom"/>
</dbReference>
<feature type="compositionally biased region" description="Basic and acidic residues" evidence="9">
    <location>
        <begin position="42"/>
        <end position="51"/>
    </location>
</feature>
<dbReference type="InterPro" id="IPR011992">
    <property type="entry name" value="EF-hand-dom_pair"/>
</dbReference>
<keyword evidence="4" id="KW-0106">Calcium</keyword>
<feature type="domain" description="EF-hand" evidence="11">
    <location>
        <begin position="360"/>
        <end position="395"/>
    </location>
</feature>
<dbReference type="PROSITE" id="PS50222">
    <property type="entry name" value="EF_HAND_2"/>
    <property type="match status" value="2"/>
</dbReference>
<keyword evidence="2" id="KW-0813">Transport</keyword>
<feature type="transmembrane region" description="Helical" evidence="10">
    <location>
        <begin position="92"/>
        <end position="111"/>
    </location>
</feature>
<dbReference type="Pfam" id="PF07885">
    <property type="entry name" value="Ion_trans_2"/>
    <property type="match status" value="2"/>
</dbReference>
<evidence type="ECO:0000259" key="11">
    <source>
        <dbReference type="PROSITE" id="PS50222"/>
    </source>
</evidence>
<evidence type="ECO:0000256" key="7">
    <source>
        <dbReference type="ARBA" id="ARBA00023136"/>
    </source>
</evidence>
<keyword evidence="7 10" id="KW-0472">Membrane</keyword>
<keyword evidence="3 10" id="KW-0812">Transmembrane</keyword>